<accession>A0AAD6TQ26</accession>
<sequence length="150" mass="17385">MAPVRLSEDERRASRAAQSRAYNTRTREERNAKKRIRMAHLRALDSMRSPEELAVRLAARRAADGKYRSRNRRNLALKARFARADAAEVRAEEAAQARLKRERQEILDDIEARRRERMAWQQVRDVLAEPDEPECVVVASVSPQVVHNTE</sequence>
<evidence type="ECO:0000256" key="2">
    <source>
        <dbReference type="SAM" id="MobiDB-lite"/>
    </source>
</evidence>
<comment type="caution">
    <text evidence="3">The sequence shown here is derived from an EMBL/GenBank/DDBJ whole genome shotgun (WGS) entry which is preliminary data.</text>
</comment>
<dbReference type="Proteomes" id="UP001222325">
    <property type="component" value="Unassembled WGS sequence"/>
</dbReference>
<feature type="region of interest" description="Disordered" evidence="2">
    <location>
        <begin position="1"/>
        <end position="33"/>
    </location>
</feature>
<keyword evidence="4" id="KW-1185">Reference proteome</keyword>
<organism evidence="3 4">
    <name type="scientific">Mycena belliarum</name>
    <dbReference type="NCBI Taxonomy" id="1033014"/>
    <lineage>
        <taxon>Eukaryota</taxon>
        <taxon>Fungi</taxon>
        <taxon>Dikarya</taxon>
        <taxon>Basidiomycota</taxon>
        <taxon>Agaricomycotina</taxon>
        <taxon>Agaricomycetes</taxon>
        <taxon>Agaricomycetidae</taxon>
        <taxon>Agaricales</taxon>
        <taxon>Marasmiineae</taxon>
        <taxon>Mycenaceae</taxon>
        <taxon>Mycena</taxon>
    </lineage>
</organism>
<feature type="coiled-coil region" evidence="1">
    <location>
        <begin position="89"/>
        <end position="116"/>
    </location>
</feature>
<feature type="compositionally biased region" description="Basic and acidic residues" evidence="2">
    <location>
        <begin position="1"/>
        <end position="13"/>
    </location>
</feature>
<proteinExistence type="predicted"/>
<dbReference type="EMBL" id="JARJCN010000110">
    <property type="protein sequence ID" value="KAJ7074821.1"/>
    <property type="molecule type" value="Genomic_DNA"/>
</dbReference>
<evidence type="ECO:0000313" key="3">
    <source>
        <dbReference type="EMBL" id="KAJ7074821.1"/>
    </source>
</evidence>
<dbReference type="AlphaFoldDB" id="A0AAD6TQ26"/>
<evidence type="ECO:0000256" key="1">
    <source>
        <dbReference type="SAM" id="Coils"/>
    </source>
</evidence>
<keyword evidence="1" id="KW-0175">Coiled coil</keyword>
<name>A0AAD6TQ26_9AGAR</name>
<evidence type="ECO:0000313" key="4">
    <source>
        <dbReference type="Proteomes" id="UP001222325"/>
    </source>
</evidence>
<gene>
    <name evidence="3" type="ORF">B0H15DRAFT_957015</name>
</gene>
<protein>
    <submittedName>
        <fullName evidence="3">Uncharacterized protein</fullName>
    </submittedName>
</protein>
<reference evidence="3" key="1">
    <citation type="submission" date="2023-03" db="EMBL/GenBank/DDBJ databases">
        <title>Massive genome expansion in bonnet fungi (Mycena s.s.) driven by repeated elements and novel gene families across ecological guilds.</title>
        <authorList>
            <consortium name="Lawrence Berkeley National Laboratory"/>
            <person name="Harder C.B."/>
            <person name="Miyauchi S."/>
            <person name="Viragh M."/>
            <person name="Kuo A."/>
            <person name="Thoen E."/>
            <person name="Andreopoulos B."/>
            <person name="Lu D."/>
            <person name="Skrede I."/>
            <person name="Drula E."/>
            <person name="Henrissat B."/>
            <person name="Morin E."/>
            <person name="Kohler A."/>
            <person name="Barry K."/>
            <person name="LaButti K."/>
            <person name="Morin E."/>
            <person name="Salamov A."/>
            <person name="Lipzen A."/>
            <person name="Mereny Z."/>
            <person name="Hegedus B."/>
            <person name="Baldrian P."/>
            <person name="Stursova M."/>
            <person name="Weitz H."/>
            <person name="Taylor A."/>
            <person name="Grigoriev I.V."/>
            <person name="Nagy L.G."/>
            <person name="Martin F."/>
            <person name="Kauserud H."/>
        </authorList>
    </citation>
    <scope>NUCLEOTIDE SEQUENCE</scope>
    <source>
        <strain evidence="3">CBHHK173m</strain>
    </source>
</reference>